<proteinExistence type="predicted"/>
<accession>A0A8T2IFP7</accession>
<gene>
    <name evidence="2" type="ORF">GDO86_019922</name>
</gene>
<protein>
    <submittedName>
        <fullName evidence="2">Uncharacterized protein</fullName>
    </submittedName>
</protein>
<evidence type="ECO:0000313" key="2">
    <source>
        <dbReference type="EMBL" id="KAG8430832.1"/>
    </source>
</evidence>
<name>A0A8T2IFP7_9PIPI</name>
<evidence type="ECO:0000256" key="1">
    <source>
        <dbReference type="SAM" id="MobiDB-lite"/>
    </source>
</evidence>
<feature type="region of interest" description="Disordered" evidence="1">
    <location>
        <begin position="61"/>
        <end position="97"/>
    </location>
</feature>
<organism evidence="2 3">
    <name type="scientific">Hymenochirus boettgeri</name>
    <name type="common">Congo dwarf clawed frog</name>
    <dbReference type="NCBI Taxonomy" id="247094"/>
    <lineage>
        <taxon>Eukaryota</taxon>
        <taxon>Metazoa</taxon>
        <taxon>Chordata</taxon>
        <taxon>Craniata</taxon>
        <taxon>Vertebrata</taxon>
        <taxon>Euteleostomi</taxon>
        <taxon>Amphibia</taxon>
        <taxon>Batrachia</taxon>
        <taxon>Anura</taxon>
        <taxon>Pipoidea</taxon>
        <taxon>Pipidae</taxon>
        <taxon>Pipinae</taxon>
        <taxon>Hymenochirus</taxon>
    </lineage>
</organism>
<reference evidence="2" key="1">
    <citation type="thesis" date="2020" institute="ProQuest LLC" country="789 East Eisenhower Parkway, Ann Arbor, MI, USA">
        <title>Comparative Genomics and Chromosome Evolution.</title>
        <authorList>
            <person name="Mudd A.B."/>
        </authorList>
    </citation>
    <scope>NUCLEOTIDE SEQUENCE</scope>
    <source>
        <strain evidence="2">Female2</strain>
        <tissue evidence="2">Blood</tissue>
    </source>
</reference>
<dbReference type="Proteomes" id="UP000812440">
    <property type="component" value="Unassembled WGS sequence"/>
</dbReference>
<comment type="caution">
    <text evidence="2">The sequence shown here is derived from an EMBL/GenBank/DDBJ whole genome shotgun (WGS) entry which is preliminary data.</text>
</comment>
<dbReference type="EMBL" id="JAACNH010000599">
    <property type="protein sequence ID" value="KAG8430832.1"/>
    <property type="molecule type" value="Genomic_DNA"/>
</dbReference>
<sequence>MSTPQSHHLNTQLVQTELVVWQVQGAHRQCFYRARDPGEILKIWCPTPPVLGALPKAQPIPRVSRNADHPSPGPISSHFGEGGDILHPVPARPTTVGPLQRKVQIFKDKKIHKINQIRPMDPGGWNRQRQNWV</sequence>
<evidence type="ECO:0000313" key="3">
    <source>
        <dbReference type="Proteomes" id="UP000812440"/>
    </source>
</evidence>
<dbReference type="AlphaFoldDB" id="A0A8T2IFP7"/>
<keyword evidence="3" id="KW-1185">Reference proteome</keyword>